<evidence type="ECO:0000259" key="7">
    <source>
        <dbReference type="PROSITE" id="PS50815"/>
    </source>
</evidence>
<name>D2VL39_NAEGR</name>
<dbReference type="OrthoDB" id="1928087at2759"/>
<dbReference type="eggNOG" id="KOG4652">
    <property type="taxonomic scope" value="Eukaryota"/>
</dbReference>
<dbReference type="InterPro" id="IPR036388">
    <property type="entry name" value="WH-like_DNA-bd_sf"/>
</dbReference>
<dbReference type="SUPFAM" id="SSF46785">
    <property type="entry name" value="Winged helix' DNA-binding domain"/>
    <property type="match status" value="1"/>
</dbReference>
<feature type="compositionally biased region" description="Basic and acidic residues" evidence="6">
    <location>
        <begin position="509"/>
        <end position="519"/>
    </location>
</feature>
<proteinExistence type="predicted"/>
<dbReference type="Proteomes" id="UP000006671">
    <property type="component" value="Unassembled WGS sequence"/>
</dbReference>
<dbReference type="VEuPathDB" id="AmoebaDB:NAEGRDRAFT_69651"/>
<evidence type="ECO:0000256" key="6">
    <source>
        <dbReference type="SAM" id="MobiDB-lite"/>
    </source>
</evidence>
<keyword evidence="3" id="KW-0158">Chromosome</keyword>
<evidence type="ECO:0000256" key="5">
    <source>
        <dbReference type="ARBA" id="ARBA00023254"/>
    </source>
</evidence>
<evidence type="ECO:0000256" key="4">
    <source>
        <dbReference type="ARBA" id="ARBA00023242"/>
    </source>
</evidence>
<sequence>MRNLMRTAISSVCYLRNLFPEDCFQDKSLSGIQIKSLQPSNEEARTLIDWLEKGVFEALKKKYLRTIIFGVCSDPSREIDSMLESYECKYYTNWFVQLSALSVKVTYPDKEEGQLNISRAADSNKTNKKIGIKGTQTKQEITQSMVMMLRTLITLAQTLQPIPETRYITMKLLYYEDVTPRDYEPSFFRALREDESRKFNQDFVKLKIGQVQTQYHSLNIRVRTASESFEDEDGKSVTSEMLSSCPIDKNNSHPTSSQWAVNVPENKLETKKEYDSDSTQLSQQDDNTKQSSSCEEKLFLADLEKIGWFNFQLKSVSKLLSNKYPSVTGEIAKELVIAKRTKLVKDMEDHEKTYYKALAYVLEEDHITASSLSSELDISSYSATKLISQMEKEGLLKAASTKRKGKKVMHNNKRLEEAKEFIEFEQYLKQPKTESTSSPSKSPEAKKKQEFDYSDSDSEISNHEESDIKPTPKKAVHSSPTVTSPPKQPESVDKRGVKRKTISQFEVSHSQDEITANDRENEENPSSSKVDLDSINYSYSIL</sequence>
<dbReference type="InParanoid" id="D2VL39"/>
<dbReference type="RefSeq" id="XP_002675215.1">
    <property type="nucleotide sequence ID" value="XM_002675169.1"/>
</dbReference>
<dbReference type="PANTHER" id="PTHR48225:SF7">
    <property type="entry name" value="MEIOSIS-SPECIFIC PROTEIN HOP1"/>
    <property type="match status" value="1"/>
</dbReference>
<dbReference type="AlphaFoldDB" id="D2VL39"/>
<dbReference type="STRING" id="5762.D2VL39"/>
<dbReference type="InterPro" id="IPR036570">
    <property type="entry name" value="HORMA_dom_sf"/>
</dbReference>
<feature type="domain" description="HORMA" evidence="7">
    <location>
        <begin position="1"/>
        <end position="222"/>
    </location>
</feature>
<dbReference type="PANTHER" id="PTHR48225">
    <property type="entry name" value="HORMA DOMAIN-CONTAINING PROTEIN 1"/>
    <property type="match status" value="1"/>
</dbReference>
<feature type="compositionally biased region" description="Low complexity" evidence="6">
    <location>
        <begin position="430"/>
        <end position="442"/>
    </location>
</feature>
<comment type="subcellular location">
    <subcellularLocation>
        <location evidence="2">Chromosome</location>
    </subcellularLocation>
    <subcellularLocation>
        <location evidence="1">Nucleus</location>
    </subcellularLocation>
</comment>
<dbReference type="Gene3D" id="3.30.900.10">
    <property type="entry name" value="HORMA domain"/>
    <property type="match status" value="1"/>
</dbReference>
<dbReference type="InterPro" id="IPR051294">
    <property type="entry name" value="HORMA_MeioticProgression"/>
</dbReference>
<feature type="compositionally biased region" description="Basic and acidic residues" evidence="6">
    <location>
        <begin position="460"/>
        <end position="470"/>
    </location>
</feature>
<dbReference type="GO" id="GO:0005634">
    <property type="term" value="C:nucleus"/>
    <property type="evidence" value="ECO:0007669"/>
    <property type="project" value="UniProtKB-SubCell"/>
</dbReference>
<dbReference type="EMBL" id="GG738879">
    <property type="protein sequence ID" value="EFC42471.1"/>
    <property type="molecule type" value="Genomic_DNA"/>
</dbReference>
<evidence type="ECO:0000256" key="3">
    <source>
        <dbReference type="ARBA" id="ARBA00022454"/>
    </source>
</evidence>
<dbReference type="GO" id="GO:0051321">
    <property type="term" value="P:meiotic cell cycle"/>
    <property type="evidence" value="ECO:0007669"/>
    <property type="project" value="UniProtKB-KW"/>
</dbReference>
<keyword evidence="9" id="KW-1185">Reference proteome</keyword>
<dbReference type="InterPro" id="IPR036390">
    <property type="entry name" value="WH_DNA-bd_sf"/>
</dbReference>
<dbReference type="Pfam" id="PF02301">
    <property type="entry name" value="HORMA"/>
    <property type="match status" value="1"/>
</dbReference>
<accession>D2VL39</accession>
<evidence type="ECO:0000313" key="8">
    <source>
        <dbReference type="EMBL" id="EFC42471.1"/>
    </source>
</evidence>
<dbReference type="GeneID" id="8863107"/>
<organism evidence="9">
    <name type="scientific">Naegleria gruberi</name>
    <name type="common">Amoeba</name>
    <dbReference type="NCBI Taxonomy" id="5762"/>
    <lineage>
        <taxon>Eukaryota</taxon>
        <taxon>Discoba</taxon>
        <taxon>Heterolobosea</taxon>
        <taxon>Tetramitia</taxon>
        <taxon>Eutetramitia</taxon>
        <taxon>Vahlkampfiidae</taxon>
        <taxon>Naegleria</taxon>
    </lineage>
</organism>
<evidence type="ECO:0000313" key="9">
    <source>
        <dbReference type="Proteomes" id="UP000006671"/>
    </source>
</evidence>
<keyword evidence="5" id="KW-0469">Meiosis</keyword>
<feature type="region of interest" description="Disordered" evidence="6">
    <location>
        <begin position="240"/>
        <end position="264"/>
    </location>
</feature>
<evidence type="ECO:0000256" key="2">
    <source>
        <dbReference type="ARBA" id="ARBA00004286"/>
    </source>
</evidence>
<dbReference type="InterPro" id="IPR003511">
    <property type="entry name" value="HORMA_dom"/>
</dbReference>
<dbReference type="PROSITE" id="PS50815">
    <property type="entry name" value="HORMA"/>
    <property type="match status" value="1"/>
</dbReference>
<keyword evidence="4" id="KW-0539">Nucleus</keyword>
<dbReference type="Gene3D" id="1.10.10.10">
    <property type="entry name" value="Winged helix-like DNA-binding domain superfamily/Winged helix DNA-binding domain"/>
    <property type="match status" value="1"/>
</dbReference>
<reference evidence="8 9" key="1">
    <citation type="journal article" date="2010" name="Cell">
        <title>The genome of Naegleria gruberi illuminates early eukaryotic versatility.</title>
        <authorList>
            <person name="Fritz-Laylin L.K."/>
            <person name="Prochnik S.E."/>
            <person name="Ginger M.L."/>
            <person name="Dacks J.B."/>
            <person name="Carpenter M.L."/>
            <person name="Field M.C."/>
            <person name="Kuo A."/>
            <person name="Paredez A."/>
            <person name="Chapman J."/>
            <person name="Pham J."/>
            <person name="Shu S."/>
            <person name="Neupane R."/>
            <person name="Cipriano M."/>
            <person name="Mancuso J."/>
            <person name="Tu H."/>
            <person name="Salamov A."/>
            <person name="Lindquist E."/>
            <person name="Shapiro H."/>
            <person name="Lucas S."/>
            <person name="Grigoriev I.V."/>
            <person name="Cande W.Z."/>
            <person name="Fulton C."/>
            <person name="Rokhsar D.S."/>
            <person name="Dawson S.C."/>
        </authorList>
    </citation>
    <scope>NUCLEOTIDE SEQUENCE [LARGE SCALE GENOMIC DNA]</scope>
    <source>
        <strain evidence="8 9">NEG-M</strain>
    </source>
</reference>
<dbReference type="GO" id="GO:0005694">
    <property type="term" value="C:chromosome"/>
    <property type="evidence" value="ECO:0007669"/>
    <property type="project" value="UniProtKB-SubCell"/>
</dbReference>
<evidence type="ECO:0000256" key="1">
    <source>
        <dbReference type="ARBA" id="ARBA00004123"/>
    </source>
</evidence>
<feature type="region of interest" description="Disordered" evidence="6">
    <location>
        <begin position="430"/>
        <end position="542"/>
    </location>
</feature>
<feature type="compositionally biased region" description="Polar residues" evidence="6">
    <location>
        <begin position="524"/>
        <end position="542"/>
    </location>
</feature>
<gene>
    <name evidence="8" type="ORF">NAEGRDRAFT_69651</name>
</gene>
<feature type="region of interest" description="Disordered" evidence="6">
    <location>
        <begin position="270"/>
        <end position="289"/>
    </location>
</feature>
<protein>
    <submittedName>
        <fullName evidence="8">Meiotic specific asynaptic protein</fullName>
    </submittedName>
</protein>
<dbReference type="SUPFAM" id="SSF56019">
    <property type="entry name" value="The spindle assembly checkpoint protein mad2"/>
    <property type="match status" value="1"/>
</dbReference>
<dbReference type="KEGG" id="ngr:NAEGRDRAFT_69651"/>